<dbReference type="PANTHER" id="PTHR10169">
    <property type="entry name" value="DNA TOPOISOMERASE/GYRASE"/>
    <property type="match status" value="1"/>
</dbReference>
<dbReference type="Gene3D" id="3.30.1490.30">
    <property type="match status" value="1"/>
</dbReference>
<dbReference type="SMART" id="SM00433">
    <property type="entry name" value="TOP2c"/>
    <property type="match status" value="1"/>
</dbReference>
<evidence type="ECO:0000313" key="26">
    <source>
        <dbReference type="Proteomes" id="UP000887575"/>
    </source>
</evidence>
<dbReference type="Pfam" id="PF01549">
    <property type="entry name" value="ShK"/>
    <property type="match status" value="1"/>
</dbReference>
<evidence type="ECO:0000256" key="8">
    <source>
        <dbReference type="ARBA" id="ARBA00022833"/>
    </source>
</evidence>
<keyword evidence="14" id="KW-1015">Disulfide bond</keyword>
<dbReference type="InterPro" id="IPR013759">
    <property type="entry name" value="Topo_IIA_B_C"/>
</dbReference>
<evidence type="ECO:0000256" key="9">
    <source>
        <dbReference type="ARBA" id="ARBA00022840"/>
    </source>
</evidence>
<evidence type="ECO:0000256" key="10">
    <source>
        <dbReference type="ARBA" id="ARBA00022842"/>
    </source>
</evidence>
<dbReference type="InterPro" id="IPR003594">
    <property type="entry name" value="HATPase_dom"/>
</dbReference>
<dbReference type="Gene3D" id="3.90.199.10">
    <property type="entry name" value="Topoisomerase II, domain 5"/>
    <property type="match status" value="1"/>
</dbReference>
<keyword evidence="20" id="KW-0175">Coiled coil</keyword>
<dbReference type="PRINTS" id="PR01158">
    <property type="entry name" value="TOPISMRASEII"/>
</dbReference>
<evidence type="ECO:0000256" key="13">
    <source>
        <dbReference type="ARBA" id="ARBA00023125"/>
    </source>
</evidence>
<feature type="coiled-coil region" evidence="20">
    <location>
        <begin position="1026"/>
        <end position="1053"/>
    </location>
</feature>
<dbReference type="SMART" id="SM00235">
    <property type="entry name" value="ZnMc"/>
    <property type="match status" value="1"/>
</dbReference>
<dbReference type="GO" id="GO:0000712">
    <property type="term" value="P:resolution of meiotic recombination intermediates"/>
    <property type="evidence" value="ECO:0007669"/>
    <property type="project" value="TreeGrafter"/>
</dbReference>
<dbReference type="PROSITE" id="PS51864">
    <property type="entry name" value="ASTACIN"/>
    <property type="match status" value="1"/>
</dbReference>
<evidence type="ECO:0000256" key="19">
    <source>
        <dbReference type="RuleBase" id="RU362094"/>
    </source>
</evidence>
<comment type="cofactor">
    <cofactor evidence="3">
        <name>Mg(2+)</name>
        <dbReference type="ChEBI" id="CHEBI:18420"/>
    </cofactor>
</comment>
<feature type="active site" description="O-(5'-phospho-DNA)-tyrosine intermediate" evidence="18">
    <location>
        <position position="799"/>
    </location>
</feature>
<dbReference type="GO" id="GO:0006508">
    <property type="term" value="P:proteolysis"/>
    <property type="evidence" value="ECO:0007669"/>
    <property type="project" value="UniProtKB-KW"/>
</dbReference>
<dbReference type="GO" id="GO:0008270">
    <property type="term" value="F:zinc ion binding"/>
    <property type="evidence" value="ECO:0007669"/>
    <property type="project" value="UniProtKB-UniRule"/>
</dbReference>
<evidence type="ECO:0000256" key="20">
    <source>
        <dbReference type="SAM" id="Coils"/>
    </source>
</evidence>
<dbReference type="CDD" id="cd03481">
    <property type="entry name" value="TopoIIA_Trans_ScTopoIIA"/>
    <property type="match status" value="1"/>
</dbReference>
<dbReference type="PROSITE" id="PS51670">
    <property type="entry name" value="SHKT"/>
    <property type="match status" value="1"/>
</dbReference>
<dbReference type="EC" id="5.6.2.2" evidence="19"/>
<keyword evidence="26" id="KW-1185">Reference proteome</keyword>
<dbReference type="GO" id="GO:0000819">
    <property type="term" value="P:sister chromatid segregation"/>
    <property type="evidence" value="ECO:0007669"/>
    <property type="project" value="TreeGrafter"/>
</dbReference>
<dbReference type="Gene3D" id="3.40.390.10">
    <property type="entry name" value="Collagenase (Catalytic Domain)"/>
    <property type="match status" value="1"/>
</dbReference>
<dbReference type="PROSITE" id="PS52040">
    <property type="entry name" value="TOPO_IIA"/>
    <property type="match status" value="1"/>
</dbReference>
<evidence type="ECO:0000256" key="5">
    <source>
        <dbReference type="ARBA" id="ARBA00011080"/>
    </source>
</evidence>
<evidence type="ECO:0000259" key="25">
    <source>
        <dbReference type="PROSITE" id="PS52040"/>
    </source>
</evidence>
<dbReference type="WBParaSite" id="MBELARI_LOCUS805">
    <property type="protein sequence ID" value="MBELARI_LOCUS805"/>
    <property type="gene ID" value="MBELARI_LOCUS805"/>
</dbReference>
<evidence type="ECO:0000256" key="21">
    <source>
        <dbReference type="SAM" id="MobiDB-lite"/>
    </source>
</evidence>
<keyword evidence="17" id="KW-0378">Hydrolase</keyword>
<dbReference type="InterPro" id="IPR003582">
    <property type="entry name" value="ShKT_dom"/>
</dbReference>
<reference evidence="27" key="1">
    <citation type="submission" date="2024-02" db="UniProtKB">
        <authorList>
            <consortium name="WormBaseParasite"/>
        </authorList>
    </citation>
    <scope>IDENTIFICATION</scope>
</reference>
<comment type="caution">
    <text evidence="16">Lacks conserved residue(s) required for the propagation of feature annotation.</text>
</comment>
<keyword evidence="7 19" id="KW-0547">Nucleotide-binding</keyword>
<evidence type="ECO:0000256" key="11">
    <source>
        <dbReference type="ARBA" id="ARBA00023029"/>
    </source>
</evidence>
<dbReference type="PANTHER" id="PTHR10169:SF38">
    <property type="entry name" value="DNA TOPOISOMERASE 2"/>
    <property type="match status" value="1"/>
</dbReference>
<comment type="catalytic activity">
    <reaction evidence="1 18 19">
        <text>ATP-dependent breakage, passage and rejoining of double-stranded DNA.</text>
        <dbReference type="EC" id="5.6.2.2"/>
    </reaction>
</comment>
<dbReference type="SUPFAM" id="SSF55874">
    <property type="entry name" value="ATPase domain of HSP90 chaperone/DNA topoisomerase II/histidine kinase"/>
    <property type="match status" value="1"/>
</dbReference>
<dbReference type="InterPro" id="IPR006171">
    <property type="entry name" value="TOPRIM_dom"/>
</dbReference>
<evidence type="ECO:0000256" key="14">
    <source>
        <dbReference type="ARBA" id="ARBA00023157"/>
    </source>
</evidence>
<dbReference type="PRINTS" id="PR00418">
    <property type="entry name" value="TPI2FAMILY"/>
</dbReference>
<feature type="binding site" evidence="17">
    <location>
        <position position="1590"/>
    </location>
    <ligand>
        <name>Zn(2+)</name>
        <dbReference type="ChEBI" id="CHEBI:29105"/>
        <note>catalytic</note>
    </ligand>
</feature>
<dbReference type="GO" id="GO:0006265">
    <property type="term" value="P:DNA topological change"/>
    <property type="evidence" value="ECO:0007669"/>
    <property type="project" value="UniProtKB-UniRule"/>
</dbReference>
<dbReference type="InterPro" id="IPR001154">
    <property type="entry name" value="TopoII_euk"/>
</dbReference>
<sequence length="1732" mass="198056">MNRGFRVLFYNFKRSPLLIFSSGISLCAKQCNKAKTKTGLALDLSAQYKKYDLREHVLARPDMYVGTKEICQKAEWILDGNEMKQEVLTYPPALLKIFDEILVNAADNKQRSPSMRAIRVNVDRKEGSITVWNDGAGLPIREHPEEHIPIPTLLFGHPMVSSHYDDSKERIVGGRNGFGAKVCNILSLKFTVRTGSRYDKKLFEQTWLKNMGQPQEPLITDYTGGDFTEVTFQPDFQWFCVDKLEEDVVKLIYRRVVDVAATSKGVDVFFQDERIELNSFSKYVHMHLPEGLTTFRQHPDERWEVHLAPSLDKNFQQISFVNNVNTTKGGRHVEHVMSQVVEAIRVLLEKKGKKGIRSGTIRSHLWLFLNSIIENPSFQAQTKEELATEVKKFGSKFVLNGPAVQKWAIQAGIIEEILSGAEDKKRSSLRARDLATEIPRLEDAEGAGKSKRQECTLIITEGESAKALAIAGLEVVGRELYGVLPIRGRLINVKDNTEEKVFANDEVKDLCTALGLERSLTYSTPQERKRLRYGRLLLFADQDEDGSHIKALVINLIQHFWPELLRNGFIASFVTPLIKARLGNQIASFYSRREFDEWALKTADHAKWTIKYYKGLGTSTSKEAKEYFSNLDSHVIPYRWEEGDDAKFDLAFTRNRAAARKEWILQRNQETNDLENPLSEKLKRGVTFSEFIDDELYQYSVTSLKRSIPSVMDGLKPSQRKILYTCLRGRDGRKEWKVSQLAGMVAHRQSYHHGEAALESAIVRLAQNFVGANNVPLLLPVGQFGTRAEGGDDAASARYIYVQISPISDKLFPAADELSLTLTEEENQKAEPKWLCPLIPTVLLNGCDGLATGWSTSVLSYRPNAIINNVRRLIEGKELEKMEPWFRGFNGQTFPTSPDYRAFNVLGKIQTFSKDKNFVHVKITELPLGVWTQHYKEKVLSNLVEKGYIRNLSQKHTENSVHFDFDMMKGYIDVDDEKKLISTFKLSTIVSARNMVLFNPSQKLHHYLNTDEIFHDHFVERERFYKERIQREIKRHEIRLKTLQNQVRFVQRVVEKTIDLHDDNIIAGLIEKGFDSDPQNVHSDRRHDFGYLANMPNRKFRRGEIAKLEDEMRTVQRLHDATGSMTAKQEWLQELDQLEKEFAAQDKGFKCAEMHLKLAFLVVILVAFTWAQQDPKARSATQNQQRARAMPKLKPGDGANQQLVTFLRNLRKFHQQGRAPATQQWQKQATTFCSFFHRHPKCQNGKKPKFTDITPMLAVTQKRVVLQRQKQRNRMARRRKIKKIPKLQKRKNPLDDAPAGMADLIPDHVKHWGKMKSENRKKVKGVCARIDCKAWKAHKQKRDHLRGQMKKFRAKVKAPDQSDDDIELELDRTRQLKKALLEKAELDTDVDPADDGVFDGDLLLTKEQSEYLLNELDKGGVEEEVGLPPGAEGEVAPLDPSQDPDYDSSIAGASLDYEVETTDPPDAGMVQPEEPQLSRMARAALFFEQQYVRKWDNTRPIPYTFHESLESGDQQTVRQALQTISNNVPCLRFQYVSAPIQNGYFLYYMKTDAPGFCGLSRIGKVTGGNEIYLSFTCNGNIGVTIHETMHSLGVDHQHIRMDRDKWITVNWGNVNPQMYDSLAVSDAKTFTTYGVPYDYASVMHYNAYTAAVDYTKPTLIPIYNADANIRVMGQRDSMTKRDVEILNKMYCKPANCYDTNVYCGHWALDNQCGSANTGGWMAQNCRKSCNFC</sequence>
<dbReference type="InterPro" id="IPR013757">
    <property type="entry name" value="Topo_IIA_A_a_sf"/>
</dbReference>
<evidence type="ECO:0000259" key="22">
    <source>
        <dbReference type="PROSITE" id="PS50880"/>
    </source>
</evidence>
<keyword evidence="10" id="KW-0460">Magnesium</keyword>
<dbReference type="Pfam" id="PF02518">
    <property type="entry name" value="HATPase_c"/>
    <property type="match status" value="1"/>
</dbReference>
<dbReference type="CDD" id="cd04280">
    <property type="entry name" value="ZnMc_astacin_like"/>
    <property type="match status" value="1"/>
</dbReference>
<dbReference type="InterPro" id="IPR013760">
    <property type="entry name" value="Topo_IIA-like_dom_sf"/>
</dbReference>
<evidence type="ECO:0000256" key="6">
    <source>
        <dbReference type="ARBA" id="ARBA00022723"/>
    </source>
</evidence>
<evidence type="ECO:0000256" key="15">
    <source>
        <dbReference type="ARBA" id="ARBA00023235"/>
    </source>
</evidence>
<dbReference type="Gene3D" id="3.30.565.10">
    <property type="entry name" value="Histidine kinase-like ATPase, C-terminal domain"/>
    <property type="match status" value="1"/>
</dbReference>
<keyword evidence="9 19" id="KW-0067">ATP-binding</keyword>
<dbReference type="GO" id="GO:0004222">
    <property type="term" value="F:metalloendopeptidase activity"/>
    <property type="evidence" value="ECO:0007669"/>
    <property type="project" value="UniProtKB-UniRule"/>
</dbReference>
<dbReference type="FunFam" id="3.90.199.10:FF:000002">
    <property type="entry name" value="DNA topoisomerase 2"/>
    <property type="match status" value="1"/>
</dbReference>
<evidence type="ECO:0000256" key="7">
    <source>
        <dbReference type="ARBA" id="ARBA00022741"/>
    </source>
</evidence>
<dbReference type="InterPro" id="IPR050634">
    <property type="entry name" value="DNA_Topoisomerase_II"/>
</dbReference>
<dbReference type="SMART" id="SM00434">
    <property type="entry name" value="TOP4c"/>
    <property type="match status" value="1"/>
</dbReference>
<dbReference type="GO" id="GO:0005634">
    <property type="term" value="C:nucleus"/>
    <property type="evidence" value="ECO:0007669"/>
    <property type="project" value="TreeGrafter"/>
</dbReference>
<feature type="domain" description="ShKT" evidence="23">
    <location>
        <begin position="1696"/>
        <end position="1732"/>
    </location>
</feature>
<evidence type="ECO:0000256" key="12">
    <source>
        <dbReference type="ARBA" id="ARBA00023049"/>
    </source>
</evidence>
<protein>
    <recommendedName>
        <fullName evidence="19">DNA topoisomerase 2</fullName>
        <ecNumber evidence="19">5.6.2.2</ecNumber>
    </recommendedName>
</protein>
<comment type="function">
    <text evidence="4">Metalloprotease.</text>
</comment>
<dbReference type="Gene3D" id="1.10.268.10">
    <property type="entry name" value="Topoisomerase, domain 3"/>
    <property type="match status" value="1"/>
</dbReference>
<evidence type="ECO:0000256" key="4">
    <source>
        <dbReference type="ARBA" id="ARBA00002657"/>
    </source>
</evidence>
<dbReference type="InterPro" id="IPR034035">
    <property type="entry name" value="Astacin-like_dom"/>
</dbReference>
<dbReference type="Pfam" id="PF16898">
    <property type="entry name" value="TOPRIM_C"/>
    <property type="match status" value="1"/>
</dbReference>
<comment type="similarity">
    <text evidence="5 19">Belongs to the type II topoisomerase family.</text>
</comment>
<dbReference type="InterPro" id="IPR001506">
    <property type="entry name" value="Peptidase_M12A"/>
</dbReference>
<comment type="cofactor">
    <cofactor evidence="17">
        <name>Zn(2+)</name>
        <dbReference type="ChEBI" id="CHEBI:29105"/>
    </cofactor>
    <text evidence="17">Binds 1 zinc ion per subunit.</text>
</comment>
<comment type="cofactor">
    <cofactor evidence="2">
        <name>Ca(2+)</name>
        <dbReference type="ChEBI" id="CHEBI:29108"/>
    </cofactor>
</comment>
<dbReference type="Pfam" id="PF00204">
    <property type="entry name" value="DNA_gyraseB"/>
    <property type="match status" value="1"/>
</dbReference>
<dbReference type="InterPro" id="IPR002205">
    <property type="entry name" value="Topo_IIA_dom_A"/>
</dbReference>
<evidence type="ECO:0000256" key="16">
    <source>
        <dbReference type="PROSITE-ProRule" id="PRU01005"/>
    </source>
</evidence>
<evidence type="ECO:0000259" key="23">
    <source>
        <dbReference type="PROSITE" id="PS51670"/>
    </source>
</evidence>
<keyword evidence="8 17" id="KW-0862">Zinc</keyword>
<dbReference type="Gene3D" id="3.30.230.10">
    <property type="match status" value="1"/>
</dbReference>
<dbReference type="InterPro" id="IPR020568">
    <property type="entry name" value="Ribosomal_Su5_D2-typ_SF"/>
</dbReference>
<dbReference type="Pfam" id="PF00521">
    <property type="entry name" value="DNA_topoisoIV"/>
    <property type="match status" value="1"/>
</dbReference>
<feature type="compositionally biased region" description="Low complexity" evidence="21">
    <location>
        <begin position="1426"/>
        <end position="1435"/>
    </location>
</feature>
<evidence type="ECO:0000256" key="18">
    <source>
        <dbReference type="PROSITE-ProRule" id="PRU01384"/>
    </source>
</evidence>
<proteinExistence type="inferred from homology"/>
<feature type="domain" description="Peptidase M12A" evidence="24">
    <location>
        <begin position="1489"/>
        <end position="1692"/>
    </location>
</feature>
<feature type="domain" description="Toprim" evidence="22">
    <location>
        <begin position="455"/>
        <end position="572"/>
    </location>
</feature>
<dbReference type="SUPFAM" id="SSF56719">
    <property type="entry name" value="Type II DNA topoisomerase"/>
    <property type="match status" value="1"/>
</dbReference>
<dbReference type="SUPFAM" id="SSF54211">
    <property type="entry name" value="Ribosomal protein S5 domain 2-like"/>
    <property type="match status" value="1"/>
</dbReference>
<dbReference type="SMART" id="SM00254">
    <property type="entry name" value="ShKT"/>
    <property type="match status" value="1"/>
</dbReference>
<organism evidence="26 27">
    <name type="scientific">Mesorhabditis belari</name>
    <dbReference type="NCBI Taxonomy" id="2138241"/>
    <lineage>
        <taxon>Eukaryota</taxon>
        <taxon>Metazoa</taxon>
        <taxon>Ecdysozoa</taxon>
        <taxon>Nematoda</taxon>
        <taxon>Chromadorea</taxon>
        <taxon>Rhabditida</taxon>
        <taxon>Rhabditina</taxon>
        <taxon>Rhabditomorpha</taxon>
        <taxon>Rhabditoidea</taxon>
        <taxon>Rhabditidae</taxon>
        <taxon>Mesorhabditinae</taxon>
        <taxon>Mesorhabditis</taxon>
    </lineage>
</organism>
<dbReference type="Gene3D" id="3.40.50.670">
    <property type="match status" value="1"/>
</dbReference>
<dbReference type="GO" id="GO:0003677">
    <property type="term" value="F:DNA binding"/>
    <property type="evidence" value="ECO:0007669"/>
    <property type="project" value="UniProtKB-UniRule"/>
</dbReference>
<dbReference type="SUPFAM" id="SSF55486">
    <property type="entry name" value="Metalloproteases ('zincins'), catalytic domain"/>
    <property type="match status" value="1"/>
</dbReference>
<dbReference type="PROSITE" id="PS50880">
    <property type="entry name" value="TOPRIM"/>
    <property type="match status" value="1"/>
</dbReference>
<dbReference type="InterPro" id="IPR024079">
    <property type="entry name" value="MetalloPept_cat_dom_sf"/>
</dbReference>
<keyword evidence="12 17" id="KW-0482">Metalloprotease</keyword>
<comment type="subunit">
    <text evidence="19">Homodimer.</text>
</comment>
<evidence type="ECO:0000256" key="2">
    <source>
        <dbReference type="ARBA" id="ARBA00001913"/>
    </source>
</evidence>
<keyword evidence="13 18" id="KW-0238">DNA-binding</keyword>
<feature type="binding site" evidence="17">
    <location>
        <position position="1586"/>
    </location>
    <ligand>
        <name>Zn(2+)</name>
        <dbReference type="ChEBI" id="CHEBI:29105"/>
        <note>catalytic</note>
    </ligand>
</feature>
<keyword evidence="17" id="KW-0645">Protease</keyword>
<comment type="function">
    <text evidence="19">Control of topological states of DNA by transient breakage and subsequent rejoining of DNA strands. Topoisomerase II makes double-strand breaks.</text>
</comment>
<accession>A0AAF3FQX7</accession>
<evidence type="ECO:0000259" key="24">
    <source>
        <dbReference type="PROSITE" id="PS51864"/>
    </source>
</evidence>
<dbReference type="Pfam" id="PF01400">
    <property type="entry name" value="Astacin"/>
    <property type="match status" value="1"/>
</dbReference>
<dbReference type="InterPro" id="IPR014721">
    <property type="entry name" value="Ribsml_uS5_D2-typ_fold_subgr"/>
</dbReference>
<dbReference type="InterPro" id="IPR006026">
    <property type="entry name" value="Peptidase_Metallo"/>
</dbReference>
<evidence type="ECO:0000256" key="1">
    <source>
        <dbReference type="ARBA" id="ARBA00000185"/>
    </source>
</evidence>
<dbReference type="Gene3D" id="3.30.1360.40">
    <property type="match status" value="1"/>
</dbReference>
<dbReference type="GO" id="GO:0003918">
    <property type="term" value="F:DNA topoisomerase type II (double strand cut, ATP-hydrolyzing) activity"/>
    <property type="evidence" value="ECO:0007669"/>
    <property type="project" value="UniProtKB-UniRule"/>
</dbReference>
<dbReference type="InterPro" id="IPR036890">
    <property type="entry name" value="HATPase_C_sf"/>
</dbReference>
<keyword evidence="6 17" id="KW-0479">Metal-binding</keyword>
<feature type="region of interest" description="Disordered" evidence="21">
    <location>
        <begin position="1426"/>
        <end position="1449"/>
    </location>
</feature>
<feature type="active site" evidence="17">
    <location>
        <position position="1587"/>
    </location>
</feature>
<evidence type="ECO:0000256" key="17">
    <source>
        <dbReference type="PROSITE-ProRule" id="PRU01211"/>
    </source>
</evidence>
<feature type="domain" description="Topo IIA-type catalytic" evidence="25">
    <location>
        <begin position="708"/>
        <end position="1135"/>
    </location>
</feature>
<dbReference type="InterPro" id="IPR031660">
    <property type="entry name" value="TOPRIM_C"/>
</dbReference>
<dbReference type="InterPro" id="IPR001241">
    <property type="entry name" value="Topo_IIA"/>
</dbReference>
<dbReference type="InterPro" id="IPR013758">
    <property type="entry name" value="Topo_IIA_A/C_ab"/>
</dbReference>
<evidence type="ECO:0000256" key="3">
    <source>
        <dbReference type="ARBA" id="ARBA00001946"/>
    </source>
</evidence>
<keyword evidence="15 18" id="KW-0413">Isomerase</keyword>
<name>A0AAF3FQX7_9BILA</name>
<evidence type="ECO:0000313" key="27">
    <source>
        <dbReference type="WBParaSite" id="MBELARI_LOCUS805"/>
    </source>
</evidence>
<keyword evidence="11 18" id="KW-0799">Topoisomerase</keyword>
<feature type="binding site" evidence="17">
    <location>
        <position position="1596"/>
    </location>
    <ligand>
        <name>Zn(2+)</name>
        <dbReference type="ChEBI" id="CHEBI:29105"/>
        <note>catalytic</note>
    </ligand>
</feature>
<dbReference type="FunFam" id="3.40.50.670:FF:000001">
    <property type="entry name" value="DNA topoisomerase 2"/>
    <property type="match status" value="1"/>
</dbReference>
<dbReference type="Proteomes" id="UP000887575">
    <property type="component" value="Unassembled WGS sequence"/>
</dbReference>
<dbReference type="InterPro" id="IPR013506">
    <property type="entry name" value="Topo_IIA_bsu_dom2"/>
</dbReference>
<dbReference type="GO" id="GO:0005524">
    <property type="term" value="F:ATP binding"/>
    <property type="evidence" value="ECO:0007669"/>
    <property type="project" value="UniProtKB-UniRule"/>
</dbReference>